<protein>
    <submittedName>
        <fullName evidence="1">Uncharacterized protein</fullName>
    </submittedName>
</protein>
<dbReference type="EMBL" id="BK015733">
    <property type="protein sequence ID" value="DAE22419.1"/>
    <property type="molecule type" value="Genomic_DNA"/>
</dbReference>
<proteinExistence type="predicted"/>
<organism evidence="1">
    <name type="scientific">CrAss-like virus sp. ctDAq1</name>
    <dbReference type="NCBI Taxonomy" id="2826822"/>
    <lineage>
        <taxon>Viruses</taxon>
        <taxon>Duplodnaviria</taxon>
        <taxon>Heunggongvirae</taxon>
        <taxon>Uroviricota</taxon>
        <taxon>Caudoviricetes</taxon>
        <taxon>Crassvirales</taxon>
    </lineage>
</organism>
<reference evidence="1" key="1">
    <citation type="journal article" date="2021" name="Proc. Natl. Acad. Sci. U.S.A.">
        <title>A Catalog of Tens of Thousands of Viruses from Human Metagenomes Reveals Hidden Associations with Chronic Diseases.</title>
        <authorList>
            <person name="Tisza M.J."/>
            <person name="Buck C.B."/>
        </authorList>
    </citation>
    <scope>NUCLEOTIDE SEQUENCE</scope>
    <source>
        <strain evidence="1">CtDAq1</strain>
    </source>
</reference>
<name>A0A8S5QUB1_9CAUD</name>
<sequence length="77" mass="8997">MKEKVRKQDRPDIYKYPAGIKVRIKDNVECHPDFHKGGLLVFQDESCVDDDEYPVGINVMGLGTCYMFRPDEYEIIK</sequence>
<accession>A0A8S5QUB1</accession>
<evidence type="ECO:0000313" key="1">
    <source>
        <dbReference type="EMBL" id="DAE22419.1"/>
    </source>
</evidence>